<dbReference type="Gene3D" id="1.10.357.10">
    <property type="entry name" value="Tetracycline Repressor, domain 2"/>
    <property type="match status" value="1"/>
</dbReference>
<dbReference type="PANTHER" id="PTHR30055:SF234">
    <property type="entry name" value="HTH-TYPE TRANSCRIPTIONAL REGULATOR BETI"/>
    <property type="match status" value="1"/>
</dbReference>
<evidence type="ECO:0000256" key="3">
    <source>
        <dbReference type="ARBA" id="ARBA00023163"/>
    </source>
</evidence>
<dbReference type="SUPFAM" id="SSF46689">
    <property type="entry name" value="Homeodomain-like"/>
    <property type="match status" value="1"/>
</dbReference>
<keyword evidence="3" id="KW-0804">Transcription</keyword>
<evidence type="ECO:0000313" key="8">
    <source>
        <dbReference type="Proteomes" id="UP001144205"/>
    </source>
</evidence>
<protein>
    <submittedName>
        <fullName evidence="7">TetR family transcriptional regulator</fullName>
    </submittedName>
</protein>
<evidence type="ECO:0000256" key="2">
    <source>
        <dbReference type="ARBA" id="ARBA00023125"/>
    </source>
</evidence>
<keyword evidence="1" id="KW-0805">Transcription regulation</keyword>
<dbReference type="Pfam" id="PF00440">
    <property type="entry name" value="TetR_N"/>
    <property type="match status" value="1"/>
</dbReference>
<evidence type="ECO:0000256" key="4">
    <source>
        <dbReference type="PROSITE-ProRule" id="PRU00335"/>
    </source>
</evidence>
<comment type="caution">
    <text evidence="7">The sequence shown here is derived from an EMBL/GenBank/DDBJ whole genome shotgun (WGS) entry which is preliminary data.</text>
</comment>
<proteinExistence type="predicted"/>
<evidence type="ECO:0000313" key="7">
    <source>
        <dbReference type="EMBL" id="GKY89257.1"/>
    </source>
</evidence>
<accession>A0ABQ5LYS2</accession>
<keyword evidence="8" id="KW-1185">Reference proteome</keyword>
<dbReference type="PROSITE" id="PS50977">
    <property type="entry name" value="HTH_TETR_2"/>
    <property type="match status" value="1"/>
</dbReference>
<dbReference type="InterPro" id="IPR009057">
    <property type="entry name" value="Homeodomain-like_sf"/>
</dbReference>
<dbReference type="RefSeq" id="WP_281843284.1">
    <property type="nucleotide sequence ID" value="NZ_BROH01000010.1"/>
</dbReference>
<dbReference type="InterPro" id="IPR001647">
    <property type="entry name" value="HTH_TetR"/>
</dbReference>
<feature type="DNA-binding region" description="H-T-H motif" evidence="4">
    <location>
        <begin position="40"/>
        <end position="59"/>
    </location>
</feature>
<evidence type="ECO:0000259" key="6">
    <source>
        <dbReference type="PROSITE" id="PS50977"/>
    </source>
</evidence>
<evidence type="ECO:0000256" key="5">
    <source>
        <dbReference type="SAM" id="MobiDB-lite"/>
    </source>
</evidence>
<dbReference type="PANTHER" id="PTHR30055">
    <property type="entry name" value="HTH-TYPE TRANSCRIPTIONAL REGULATOR RUTR"/>
    <property type="match status" value="1"/>
</dbReference>
<dbReference type="InterPro" id="IPR050109">
    <property type="entry name" value="HTH-type_TetR-like_transc_reg"/>
</dbReference>
<feature type="domain" description="HTH tetR-type" evidence="6">
    <location>
        <begin position="17"/>
        <end position="77"/>
    </location>
</feature>
<organism evidence="7 8">
    <name type="scientific">Sinisalibacter aestuarii</name>
    <dbReference type="NCBI Taxonomy" id="2949426"/>
    <lineage>
        <taxon>Bacteria</taxon>
        <taxon>Pseudomonadati</taxon>
        <taxon>Pseudomonadota</taxon>
        <taxon>Alphaproteobacteria</taxon>
        <taxon>Rhodobacterales</taxon>
        <taxon>Roseobacteraceae</taxon>
        <taxon>Sinisalibacter</taxon>
    </lineage>
</organism>
<keyword evidence="2 4" id="KW-0238">DNA-binding</keyword>
<evidence type="ECO:0000256" key="1">
    <source>
        <dbReference type="ARBA" id="ARBA00023015"/>
    </source>
</evidence>
<reference evidence="7" key="1">
    <citation type="journal article" date="2023" name="Int. J. Syst. Evol. Microbiol.">
        <title>Sinisalibacter aestuarii sp. nov., isolated from estuarine sediment of the Arakawa River.</title>
        <authorList>
            <person name="Arafat S.T."/>
            <person name="Hirano S."/>
            <person name="Sato A."/>
            <person name="Takeuchi K."/>
            <person name="Yasuda T."/>
            <person name="Terahara T."/>
            <person name="Hamada M."/>
            <person name="Kobayashi T."/>
        </authorList>
    </citation>
    <scope>NUCLEOTIDE SEQUENCE</scope>
    <source>
        <strain evidence="7">B-399</strain>
    </source>
</reference>
<dbReference type="PRINTS" id="PR00455">
    <property type="entry name" value="HTHTETR"/>
</dbReference>
<dbReference type="EMBL" id="BROH01000010">
    <property type="protein sequence ID" value="GKY89257.1"/>
    <property type="molecule type" value="Genomic_DNA"/>
</dbReference>
<sequence>MHDEGATPRPEKTSGWRGSRELWLEAAREAFIESGVEAVKIQPLASRLGIARTSFYWFFKDRAALLEALLEIWDEDNTRSLIAATQSYAETIQEAVLNLIGVFLDDGPFGARFDLAVRGWAHQSEKVAARVNPADAARLDAIRAMFLRFGYEATEADVRARTVYLVQIGYISMQVIETTETRMARIPDYVKTFTGATPTGAEMRRFAAARGMGDDTAQEDGSQSSTDRARPEVSGAA</sequence>
<dbReference type="Proteomes" id="UP001144205">
    <property type="component" value="Unassembled WGS sequence"/>
</dbReference>
<name>A0ABQ5LYS2_9RHOB</name>
<gene>
    <name evidence="7" type="ORF">STA1M1_31260</name>
</gene>
<feature type="region of interest" description="Disordered" evidence="5">
    <location>
        <begin position="207"/>
        <end position="237"/>
    </location>
</feature>